<dbReference type="STRING" id="1076935.U4LFW9"/>
<keyword evidence="4" id="KW-1185">Reference proteome</keyword>
<reference evidence="3 4" key="1">
    <citation type="journal article" date="2013" name="PLoS Genet.">
        <title>The genome and development-dependent transcriptomes of Pyronema confluens: a window into fungal evolution.</title>
        <authorList>
            <person name="Traeger S."/>
            <person name="Altegoer F."/>
            <person name="Freitag M."/>
            <person name="Gabaldon T."/>
            <person name="Kempken F."/>
            <person name="Kumar A."/>
            <person name="Marcet-Houben M."/>
            <person name="Poggeler S."/>
            <person name="Stajich J.E."/>
            <person name="Nowrousian M."/>
        </authorList>
    </citation>
    <scope>NUCLEOTIDE SEQUENCE [LARGE SCALE GENOMIC DNA]</scope>
    <source>
        <strain evidence="4">CBS 100304</strain>
        <tissue evidence="3">Vegetative mycelium</tissue>
    </source>
</reference>
<evidence type="ECO:0000259" key="2">
    <source>
        <dbReference type="PROSITE" id="PS00036"/>
    </source>
</evidence>
<dbReference type="PANTHER" id="PTHR39607">
    <property type="entry name" value="XANTHOCILLIN BIOSYNTHESIS CLUSTER TRANSCRIPTION FACTOR XANC-RELATED"/>
    <property type="match status" value="1"/>
</dbReference>
<protein>
    <recommendedName>
        <fullName evidence="2">BZIP domain-containing protein</fullName>
    </recommendedName>
</protein>
<dbReference type="PROSITE" id="PS00036">
    <property type="entry name" value="BZIP_BASIC"/>
    <property type="match status" value="1"/>
</dbReference>
<dbReference type="Proteomes" id="UP000018144">
    <property type="component" value="Unassembled WGS sequence"/>
</dbReference>
<dbReference type="OrthoDB" id="5973539at2759"/>
<accession>U4LFW9</accession>
<proteinExistence type="predicted"/>
<dbReference type="PANTHER" id="PTHR39607:SF1">
    <property type="entry name" value="B-ZIP TRANSCRIPTION FACTOR (EUROFUNG)"/>
    <property type="match status" value="1"/>
</dbReference>
<feature type="region of interest" description="Disordered" evidence="1">
    <location>
        <begin position="63"/>
        <end position="102"/>
    </location>
</feature>
<dbReference type="InterPro" id="IPR052635">
    <property type="entry name" value="Sec_Metab_Biosynth_Reg"/>
</dbReference>
<evidence type="ECO:0000256" key="1">
    <source>
        <dbReference type="SAM" id="MobiDB-lite"/>
    </source>
</evidence>
<dbReference type="GO" id="GO:0003700">
    <property type="term" value="F:DNA-binding transcription factor activity"/>
    <property type="evidence" value="ECO:0007669"/>
    <property type="project" value="InterPro"/>
</dbReference>
<dbReference type="InterPro" id="IPR004827">
    <property type="entry name" value="bZIP"/>
</dbReference>
<feature type="domain" description="BZIP" evidence="2">
    <location>
        <begin position="37"/>
        <end position="52"/>
    </location>
</feature>
<dbReference type="EMBL" id="HF935441">
    <property type="protein sequence ID" value="CCX30432.1"/>
    <property type="molecule type" value="Genomic_DNA"/>
</dbReference>
<evidence type="ECO:0000313" key="3">
    <source>
        <dbReference type="EMBL" id="CCX30432.1"/>
    </source>
</evidence>
<sequence>MSGTGIKMGRSPAGYSSCAVMLTADDDWRRVTDIQERRKIQNRLAQRNYRLKLKRRLHELERRAGSEEVTVPTTAASRKRACQQQQPKNKRQQQARQPKQPEVQIEQYFDQQTPFYLPVPAAPLANRGIRRGTPPLITTFPDDWTYPAYPDSSEPCSATTASDCSPPITPTADETTQLVFLSEEYAQGTPALVTPNSFQDCHWNKQVYPQPTNGQFLEYSLVTSPVEGVRPMLPYSPTDNAIYPSSAFPQFPVRYTTAPSVNPSQYINAIETYEECQYSIPVRNPVTVSMAPERIEQTFVGIPTSTFEESGPWSSISEEMHTLRPACTQMAIPSQFTYEAVPVPGFSYAASNQSQNWQQWNTQSSNWGFSR</sequence>
<dbReference type="CDD" id="cd14688">
    <property type="entry name" value="bZIP_YAP"/>
    <property type="match status" value="1"/>
</dbReference>
<gene>
    <name evidence="3" type="ORF">PCON_08631</name>
</gene>
<name>U4LFW9_PYROM</name>
<evidence type="ECO:0000313" key="4">
    <source>
        <dbReference type="Proteomes" id="UP000018144"/>
    </source>
</evidence>
<organism evidence="3 4">
    <name type="scientific">Pyronema omphalodes (strain CBS 100304)</name>
    <name type="common">Pyronema confluens</name>
    <dbReference type="NCBI Taxonomy" id="1076935"/>
    <lineage>
        <taxon>Eukaryota</taxon>
        <taxon>Fungi</taxon>
        <taxon>Dikarya</taxon>
        <taxon>Ascomycota</taxon>
        <taxon>Pezizomycotina</taxon>
        <taxon>Pezizomycetes</taxon>
        <taxon>Pezizales</taxon>
        <taxon>Pyronemataceae</taxon>
        <taxon>Pyronema</taxon>
    </lineage>
</organism>
<dbReference type="AlphaFoldDB" id="U4LFW9"/>